<keyword evidence="4 5" id="KW-0472">Membrane</keyword>
<dbReference type="GO" id="GO:0032259">
    <property type="term" value="P:methylation"/>
    <property type="evidence" value="ECO:0007669"/>
    <property type="project" value="UniProtKB-KW"/>
</dbReference>
<dbReference type="PANTHER" id="PTHR12714:SF9">
    <property type="entry name" value="PROTEIN-S-ISOPRENYLCYSTEINE O-METHYLTRANSFERASE"/>
    <property type="match status" value="1"/>
</dbReference>
<organism evidence="6 7">
    <name type="scientific">Mesorhizobium muleiense</name>
    <dbReference type="NCBI Taxonomy" id="1004279"/>
    <lineage>
        <taxon>Bacteria</taxon>
        <taxon>Pseudomonadati</taxon>
        <taxon>Pseudomonadota</taxon>
        <taxon>Alphaproteobacteria</taxon>
        <taxon>Hyphomicrobiales</taxon>
        <taxon>Phyllobacteriaceae</taxon>
        <taxon>Mesorhizobium</taxon>
    </lineage>
</organism>
<feature type="transmembrane region" description="Helical" evidence="5">
    <location>
        <begin position="76"/>
        <end position="98"/>
    </location>
</feature>
<accession>A0A1G8S1I5</accession>
<dbReference type="InterPro" id="IPR007318">
    <property type="entry name" value="Phopholipid_MeTrfase"/>
</dbReference>
<keyword evidence="6" id="KW-0489">Methyltransferase</keyword>
<dbReference type="Gene3D" id="1.20.120.1630">
    <property type="match status" value="1"/>
</dbReference>
<dbReference type="RefSeq" id="WP_139172585.1">
    <property type="nucleotide sequence ID" value="NZ_FNEE01000005.1"/>
</dbReference>
<evidence type="ECO:0000256" key="2">
    <source>
        <dbReference type="ARBA" id="ARBA00022692"/>
    </source>
</evidence>
<evidence type="ECO:0000256" key="4">
    <source>
        <dbReference type="ARBA" id="ARBA00023136"/>
    </source>
</evidence>
<evidence type="ECO:0000256" key="3">
    <source>
        <dbReference type="ARBA" id="ARBA00022989"/>
    </source>
</evidence>
<dbReference type="GO" id="GO:0008168">
    <property type="term" value="F:methyltransferase activity"/>
    <property type="evidence" value="ECO:0007669"/>
    <property type="project" value="UniProtKB-KW"/>
</dbReference>
<evidence type="ECO:0000256" key="5">
    <source>
        <dbReference type="SAM" id="Phobius"/>
    </source>
</evidence>
<dbReference type="GO" id="GO:0012505">
    <property type="term" value="C:endomembrane system"/>
    <property type="evidence" value="ECO:0007669"/>
    <property type="project" value="UniProtKB-SubCell"/>
</dbReference>
<feature type="transmembrane region" description="Helical" evidence="5">
    <location>
        <begin position="104"/>
        <end position="127"/>
    </location>
</feature>
<keyword evidence="7" id="KW-1185">Reference proteome</keyword>
<keyword evidence="2 5" id="KW-0812">Transmembrane</keyword>
<evidence type="ECO:0000256" key="1">
    <source>
        <dbReference type="ARBA" id="ARBA00004127"/>
    </source>
</evidence>
<dbReference type="Proteomes" id="UP000198894">
    <property type="component" value="Unassembled WGS sequence"/>
</dbReference>
<sequence length="221" mass="24174">MTSRIEDFAGQAAILAIFSALVVLETGTIGGIFNARESLEGWSLVLISRIAALIFMAMSLFFTLVRLPAKATASGLAPRIVSIAGTFVMFLLVVLPVGTVPTEVRLFGTAMIVVGTILSAYCLLWLGRSFSIMATARKLVIAGPYSIVRHPLYVAEAITISGVIIANWSISSVAVGACWFMLQFRRAVNEERVLRAVFPEYQEYERRVPMLLPFRVVKAAR</sequence>
<feature type="transmembrane region" description="Helical" evidence="5">
    <location>
        <begin position="41"/>
        <end position="64"/>
    </location>
</feature>
<keyword evidence="3 5" id="KW-1133">Transmembrane helix</keyword>
<proteinExistence type="predicted"/>
<protein>
    <submittedName>
        <fullName evidence="6">Protein-S-isoprenylcysteine O-methyltransferase Ste14</fullName>
    </submittedName>
</protein>
<comment type="subcellular location">
    <subcellularLocation>
        <location evidence="1">Endomembrane system</location>
        <topology evidence="1">Multi-pass membrane protein</topology>
    </subcellularLocation>
</comment>
<dbReference type="AlphaFoldDB" id="A0A1G8S1I5"/>
<evidence type="ECO:0000313" key="6">
    <source>
        <dbReference type="EMBL" id="SDJ23056.1"/>
    </source>
</evidence>
<gene>
    <name evidence="6" type="ORF">SAMN05428953_10580</name>
</gene>
<reference evidence="7" key="1">
    <citation type="submission" date="2016-10" db="EMBL/GenBank/DDBJ databases">
        <authorList>
            <person name="Varghese N."/>
            <person name="Submissions S."/>
        </authorList>
    </citation>
    <scope>NUCLEOTIDE SEQUENCE [LARGE SCALE GENOMIC DNA]</scope>
    <source>
        <strain evidence="7">CGMCC 1.11022</strain>
    </source>
</reference>
<dbReference type="PANTHER" id="PTHR12714">
    <property type="entry name" value="PROTEIN-S ISOPRENYLCYSTEINE O-METHYLTRANSFERASE"/>
    <property type="match status" value="1"/>
</dbReference>
<name>A0A1G8S1I5_9HYPH</name>
<dbReference type="Pfam" id="PF04191">
    <property type="entry name" value="PEMT"/>
    <property type="match status" value="1"/>
</dbReference>
<evidence type="ECO:0000313" key="7">
    <source>
        <dbReference type="Proteomes" id="UP000198894"/>
    </source>
</evidence>
<keyword evidence="6" id="KW-0808">Transferase</keyword>
<dbReference type="EMBL" id="FNEE01000005">
    <property type="protein sequence ID" value="SDJ23056.1"/>
    <property type="molecule type" value="Genomic_DNA"/>
</dbReference>
<feature type="transmembrane region" description="Helical" evidence="5">
    <location>
        <begin position="12"/>
        <end position="35"/>
    </location>
</feature>